<gene>
    <name evidence="2" type="ORF">MA04_02913</name>
</gene>
<evidence type="ECO:0000256" key="1">
    <source>
        <dbReference type="SAM" id="MobiDB-lite"/>
    </source>
</evidence>
<keyword evidence="3" id="KW-1185">Reference proteome</keyword>
<comment type="caution">
    <text evidence="2">The sequence shown here is derived from an EMBL/GenBank/DDBJ whole genome shotgun (WGS) entry which is preliminary data.</text>
</comment>
<feature type="region of interest" description="Disordered" evidence="1">
    <location>
        <begin position="64"/>
        <end position="84"/>
    </location>
</feature>
<dbReference type="Proteomes" id="UP001064106">
    <property type="component" value="Unassembled WGS sequence"/>
</dbReference>
<feature type="compositionally biased region" description="Polar residues" evidence="1">
    <location>
        <begin position="65"/>
        <end position="84"/>
    </location>
</feature>
<sequence>MNIKVLTMLSGAILLSGCFGGDGGGSHETTQPVANTQPGARIVPADQVMSSGRHRNEVQVPNGAASVQASSENFSATTEVSVIR</sequence>
<evidence type="ECO:0000313" key="3">
    <source>
        <dbReference type="Proteomes" id="UP001064106"/>
    </source>
</evidence>
<accession>A0ABT2R1G5</accession>
<name>A0ABT2R1G5_9GAMM</name>
<evidence type="ECO:0000313" key="2">
    <source>
        <dbReference type="EMBL" id="MCU5783613.1"/>
    </source>
</evidence>
<dbReference type="PROSITE" id="PS51257">
    <property type="entry name" value="PROKAR_LIPOPROTEIN"/>
    <property type="match status" value="1"/>
</dbReference>
<reference evidence="2" key="1">
    <citation type="submission" date="2012-09" db="EMBL/GenBank/DDBJ databases">
        <title>Genome Sequence of alkane-degrading Bacterium Alcanivorax balearicus MACL04.</title>
        <authorList>
            <person name="Lai Q."/>
            <person name="Shao Z."/>
        </authorList>
    </citation>
    <scope>NUCLEOTIDE SEQUENCE</scope>
    <source>
        <strain evidence="2">MACL04</strain>
    </source>
</reference>
<proteinExistence type="predicted"/>
<dbReference type="RefSeq" id="WP_262461245.1">
    <property type="nucleotide sequence ID" value="NZ_ARXS01000018.1"/>
</dbReference>
<organism evidence="2 3">
    <name type="scientific">Alloalcanivorax balearicus MACL04</name>
    <dbReference type="NCBI Taxonomy" id="1177182"/>
    <lineage>
        <taxon>Bacteria</taxon>
        <taxon>Pseudomonadati</taxon>
        <taxon>Pseudomonadota</taxon>
        <taxon>Gammaproteobacteria</taxon>
        <taxon>Oceanospirillales</taxon>
        <taxon>Alcanivoracaceae</taxon>
        <taxon>Alloalcanivorax</taxon>
    </lineage>
</organism>
<dbReference type="EMBL" id="ARXS01000018">
    <property type="protein sequence ID" value="MCU5783613.1"/>
    <property type="molecule type" value="Genomic_DNA"/>
</dbReference>
<protein>
    <recommendedName>
        <fullName evidence="4">Secreted protein</fullName>
    </recommendedName>
</protein>
<evidence type="ECO:0008006" key="4">
    <source>
        <dbReference type="Google" id="ProtNLM"/>
    </source>
</evidence>